<evidence type="ECO:0000313" key="2">
    <source>
        <dbReference type="Proteomes" id="UP000030640"/>
    </source>
</evidence>
<dbReference type="OrthoDB" id="388763at2759"/>
<dbReference type="AlphaFoldDB" id="W7A403"/>
<evidence type="ECO:0000313" key="1">
    <source>
        <dbReference type="EMBL" id="EUD63819.1"/>
    </source>
</evidence>
<name>W7A403_9APIC</name>
<dbReference type="RefSeq" id="XP_008819593.1">
    <property type="nucleotide sequence ID" value="XM_008821371.1"/>
</dbReference>
<dbReference type="VEuPathDB" id="PlasmoDB:C922_05800"/>
<sequence>MKNSKGRNLNIIGLIDELDYILCHLSKNCEGDVCHNNFDVVKNYINSGNNKENRVLDFMNSMKKIFREENNEDYCCDRKYES</sequence>
<dbReference type="Proteomes" id="UP000030640">
    <property type="component" value="Unassembled WGS sequence"/>
</dbReference>
<protein>
    <submittedName>
        <fullName evidence="1">Uncharacterized protein</fullName>
    </submittedName>
</protein>
<accession>W7A403</accession>
<dbReference type="EMBL" id="KI965647">
    <property type="protein sequence ID" value="EUD63819.1"/>
    <property type="molecule type" value="Genomic_DNA"/>
</dbReference>
<gene>
    <name evidence="1" type="ORF">C922_05800</name>
</gene>
<organism evidence="1 2">
    <name type="scientific">Plasmodium inui San Antonio 1</name>
    <dbReference type="NCBI Taxonomy" id="1237626"/>
    <lineage>
        <taxon>Eukaryota</taxon>
        <taxon>Sar</taxon>
        <taxon>Alveolata</taxon>
        <taxon>Apicomplexa</taxon>
        <taxon>Aconoidasida</taxon>
        <taxon>Haemosporida</taxon>
        <taxon>Plasmodiidae</taxon>
        <taxon>Plasmodium</taxon>
        <taxon>Plasmodium (Plasmodium)</taxon>
    </lineage>
</organism>
<dbReference type="GeneID" id="20041074"/>
<reference evidence="1 2" key="1">
    <citation type="submission" date="2013-02" db="EMBL/GenBank/DDBJ databases">
        <title>The Genome Sequence of Plasmodium inui San Antonio 1.</title>
        <authorList>
            <consortium name="The Broad Institute Genome Sequencing Platform"/>
            <consortium name="The Broad Institute Genome Sequencing Center for Infectious Disease"/>
            <person name="Neafsey D."/>
            <person name="Cheeseman I."/>
            <person name="Volkman S."/>
            <person name="Adams J."/>
            <person name="Walker B."/>
            <person name="Young S.K."/>
            <person name="Zeng Q."/>
            <person name="Gargeya S."/>
            <person name="Fitzgerald M."/>
            <person name="Haas B."/>
            <person name="Abouelleil A."/>
            <person name="Alvarado L."/>
            <person name="Arachchi H.M."/>
            <person name="Berlin A.M."/>
            <person name="Chapman S.B."/>
            <person name="Dewar J."/>
            <person name="Goldberg J."/>
            <person name="Griggs A."/>
            <person name="Gujja S."/>
            <person name="Hansen M."/>
            <person name="Howarth C."/>
            <person name="Imamovic A."/>
            <person name="Larimer J."/>
            <person name="McCowan C."/>
            <person name="Murphy C."/>
            <person name="Neiman D."/>
            <person name="Pearson M."/>
            <person name="Priest M."/>
            <person name="Roberts A."/>
            <person name="Saif S."/>
            <person name="Shea T."/>
            <person name="Sisk P."/>
            <person name="Sykes S."/>
            <person name="Wortman J."/>
            <person name="Nusbaum C."/>
            <person name="Birren B."/>
        </authorList>
    </citation>
    <scope>NUCLEOTIDE SEQUENCE [LARGE SCALE GENOMIC DNA]</scope>
    <source>
        <strain evidence="1 2">San Antonio 1</strain>
    </source>
</reference>
<proteinExistence type="predicted"/>
<keyword evidence="2" id="KW-1185">Reference proteome</keyword>